<feature type="transmembrane region" description="Helical" evidence="9">
    <location>
        <begin position="20"/>
        <end position="46"/>
    </location>
</feature>
<dbReference type="Pfam" id="PF00528">
    <property type="entry name" value="BPD_transp_1"/>
    <property type="match status" value="1"/>
</dbReference>
<dbReference type="NCBIfam" id="TIGR01726">
    <property type="entry name" value="HEQRo_perm_3TM"/>
    <property type="match status" value="1"/>
</dbReference>
<name>A0ABS2GN09_9FIRM</name>
<evidence type="ECO:0000256" key="3">
    <source>
        <dbReference type="ARBA" id="ARBA00022448"/>
    </source>
</evidence>
<gene>
    <name evidence="11" type="ORF">H9X81_04045</name>
</gene>
<keyword evidence="4" id="KW-1003">Cell membrane</keyword>
<feature type="transmembrane region" description="Helical" evidence="9">
    <location>
        <begin position="191"/>
        <end position="209"/>
    </location>
</feature>
<evidence type="ECO:0000313" key="12">
    <source>
        <dbReference type="Proteomes" id="UP000724149"/>
    </source>
</evidence>
<keyword evidence="3 9" id="KW-0813">Transport</keyword>
<dbReference type="InterPro" id="IPR000515">
    <property type="entry name" value="MetI-like"/>
</dbReference>
<evidence type="ECO:0000256" key="8">
    <source>
        <dbReference type="ARBA" id="ARBA00023136"/>
    </source>
</evidence>
<dbReference type="CDD" id="cd06261">
    <property type="entry name" value="TM_PBP2"/>
    <property type="match status" value="1"/>
</dbReference>
<dbReference type="PANTHER" id="PTHR30614">
    <property type="entry name" value="MEMBRANE COMPONENT OF AMINO ACID ABC TRANSPORTER"/>
    <property type="match status" value="1"/>
</dbReference>
<dbReference type="InterPro" id="IPR043429">
    <property type="entry name" value="ArtM/GltK/GlnP/TcyL/YhdX-like"/>
</dbReference>
<accession>A0ABS2GN09</accession>
<evidence type="ECO:0000256" key="1">
    <source>
        <dbReference type="ARBA" id="ARBA00004651"/>
    </source>
</evidence>
<feature type="transmembrane region" description="Helical" evidence="9">
    <location>
        <begin position="58"/>
        <end position="79"/>
    </location>
</feature>
<keyword evidence="5 9" id="KW-0812">Transmembrane</keyword>
<evidence type="ECO:0000259" key="10">
    <source>
        <dbReference type="PROSITE" id="PS50928"/>
    </source>
</evidence>
<dbReference type="RefSeq" id="WP_177503951.1">
    <property type="nucleotide sequence ID" value="NZ_JACSNR010000003.1"/>
</dbReference>
<reference evidence="11 12" key="1">
    <citation type="journal article" date="2021" name="Sci. Rep.">
        <title>The distribution of antibiotic resistance genes in chicken gut microbiota commensals.</title>
        <authorList>
            <person name="Juricova H."/>
            <person name="Matiasovicova J."/>
            <person name="Kubasova T."/>
            <person name="Cejkova D."/>
            <person name="Rychlik I."/>
        </authorList>
    </citation>
    <scope>NUCLEOTIDE SEQUENCE [LARGE SCALE GENOMIC DNA]</scope>
    <source>
        <strain evidence="11 12">An564</strain>
    </source>
</reference>
<organism evidence="11 12">
    <name type="scientific">Hydrogenoanaerobacterium saccharovorans</name>
    <dbReference type="NCBI Taxonomy" id="474960"/>
    <lineage>
        <taxon>Bacteria</taxon>
        <taxon>Bacillati</taxon>
        <taxon>Bacillota</taxon>
        <taxon>Clostridia</taxon>
        <taxon>Eubacteriales</taxon>
        <taxon>Oscillospiraceae</taxon>
        <taxon>Hydrogenoanaerobacterium</taxon>
    </lineage>
</organism>
<evidence type="ECO:0000256" key="4">
    <source>
        <dbReference type="ARBA" id="ARBA00022475"/>
    </source>
</evidence>
<keyword evidence="8 9" id="KW-0472">Membrane</keyword>
<evidence type="ECO:0000256" key="7">
    <source>
        <dbReference type="ARBA" id="ARBA00022989"/>
    </source>
</evidence>
<comment type="caution">
    <text evidence="11">The sequence shown here is derived from an EMBL/GenBank/DDBJ whole genome shotgun (WGS) entry which is preliminary data.</text>
</comment>
<evidence type="ECO:0000256" key="2">
    <source>
        <dbReference type="ARBA" id="ARBA00010072"/>
    </source>
</evidence>
<evidence type="ECO:0000256" key="9">
    <source>
        <dbReference type="RuleBase" id="RU363032"/>
    </source>
</evidence>
<sequence length="221" mass="24428">MWENILKILQRYGDVYLEGLAGTLWIAALTVVAGTVIGIILAVFRLGKCRPCEWFVRFYIWIIRGTPSLLQLYFFYLFLPKVLPIEISETESVVIALIISAGAYVSEIIRAGIQAVDPGQTEAASCLGLSRAQTLRFIILPQAVKNILPALGNEFVNMIKQASLGSIFFVNELTTAYRTASAATFLPIESLIISGVIYLFVTTLFTWVVQLAERRMAVSAA</sequence>
<protein>
    <submittedName>
        <fullName evidence="11">Amino acid ABC transporter permease</fullName>
    </submittedName>
</protein>
<dbReference type="PROSITE" id="PS50928">
    <property type="entry name" value="ABC_TM1"/>
    <property type="match status" value="1"/>
</dbReference>
<keyword evidence="6" id="KW-0029">Amino-acid transport</keyword>
<dbReference type="EMBL" id="JACSNR010000003">
    <property type="protein sequence ID" value="MBM6922865.1"/>
    <property type="molecule type" value="Genomic_DNA"/>
</dbReference>
<proteinExistence type="inferred from homology"/>
<comment type="similarity">
    <text evidence="2">Belongs to the binding-protein-dependent transport system permease family. HisMQ subfamily.</text>
</comment>
<comment type="subcellular location">
    <subcellularLocation>
        <location evidence="1 9">Cell membrane</location>
        <topology evidence="1 9">Multi-pass membrane protein</topology>
    </subcellularLocation>
</comment>
<keyword evidence="7 9" id="KW-1133">Transmembrane helix</keyword>
<keyword evidence="12" id="KW-1185">Reference proteome</keyword>
<dbReference type="Gene3D" id="1.10.3720.10">
    <property type="entry name" value="MetI-like"/>
    <property type="match status" value="1"/>
</dbReference>
<evidence type="ECO:0000256" key="6">
    <source>
        <dbReference type="ARBA" id="ARBA00022970"/>
    </source>
</evidence>
<evidence type="ECO:0000256" key="5">
    <source>
        <dbReference type="ARBA" id="ARBA00022692"/>
    </source>
</evidence>
<dbReference type="InterPro" id="IPR010065">
    <property type="entry name" value="AA_ABC_transptr_permease_3TM"/>
</dbReference>
<evidence type="ECO:0000313" key="11">
    <source>
        <dbReference type="EMBL" id="MBM6922865.1"/>
    </source>
</evidence>
<dbReference type="InterPro" id="IPR035906">
    <property type="entry name" value="MetI-like_sf"/>
</dbReference>
<dbReference type="SUPFAM" id="SSF161098">
    <property type="entry name" value="MetI-like"/>
    <property type="match status" value="1"/>
</dbReference>
<dbReference type="PANTHER" id="PTHR30614:SF20">
    <property type="entry name" value="GLUTAMINE TRANSPORT SYSTEM PERMEASE PROTEIN GLNP"/>
    <property type="match status" value="1"/>
</dbReference>
<feature type="domain" description="ABC transmembrane type-1" evidence="10">
    <location>
        <begin position="20"/>
        <end position="209"/>
    </location>
</feature>
<dbReference type="Proteomes" id="UP000724149">
    <property type="component" value="Unassembled WGS sequence"/>
</dbReference>